<dbReference type="InterPro" id="IPR039650">
    <property type="entry name" value="HdrA-like"/>
</dbReference>
<dbReference type="EMBL" id="QXQB01000002">
    <property type="protein sequence ID" value="RJX39739.1"/>
    <property type="molecule type" value="Genomic_DNA"/>
</dbReference>
<dbReference type="InterPro" id="IPR036188">
    <property type="entry name" value="FAD/NAD-bd_sf"/>
</dbReference>
<protein>
    <submittedName>
        <fullName evidence="6">FAD-dependent oxidoreductase</fullName>
    </submittedName>
</protein>
<name>A0A3A6PNH2_9BACL</name>
<keyword evidence="7" id="KW-1185">Reference proteome</keyword>
<dbReference type="AlphaFoldDB" id="A0A3A6PNH2"/>
<gene>
    <name evidence="6" type="ORF">D3P09_10080</name>
</gene>
<keyword evidence="5" id="KW-0411">Iron-sulfur</keyword>
<evidence type="ECO:0000256" key="1">
    <source>
        <dbReference type="ARBA" id="ARBA00022485"/>
    </source>
</evidence>
<keyword evidence="4" id="KW-0408">Iron</keyword>
<comment type="caution">
    <text evidence="6">The sequence shown here is derived from an EMBL/GenBank/DDBJ whole genome shotgun (WGS) entry which is preliminary data.</text>
</comment>
<organism evidence="6 7">
    <name type="scientific">Paenibacillus pinisoli</name>
    <dbReference type="NCBI Taxonomy" id="1276110"/>
    <lineage>
        <taxon>Bacteria</taxon>
        <taxon>Bacillati</taxon>
        <taxon>Bacillota</taxon>
        <taxon>Bacilli</taxon>
        <taxon>Bacillales</taxon>
        <taxon>Paenibacillaceae</taxon>
        <taxon>Paenibacillus</taxon>
    </lineage>
</organism>
<sequence length="643" mass="70097">MLRRNRKVTVAVAALVFCLLAAGGAAGWMLYQKKNDTSNTFHRQALIKVESVKKLQPSYDVIVAGTDPEGVVAALSAARNGLSVLLVDGRDRDILGGLMTIGWLNSLDLNYSPEQPKLSDKHNFLNKGIFQEWYDQIEGTSFDTNTAANVFYRMVLAEPNIDLLMKVRSMEPIVHHSGEAKRIAGLNIVTEEGEAEQVGAAAVIDATQDGDIAAAAGVPYTVGRADLGRPEDQMAVTLVFRLSGVTQKVWDSFATIGDGTGIDKMSAWGFKAARDYVSSNPDRVGIRALNVGRENDETVLINAMHIFDIDPLDPASVQEALEIGSKEAPLIAEYLRKTYKQLENVEFAGTAPELYVRETRHMQGEYRLTAVDVVDNRDFWDAIAYGSYKVDIQRINAADRGAIIVAPKQYGVPFRTLVPLEVDQLLVVGRAASFDSIPHGSARVIPLGMATGQAAGAAVKLAAEKGITFRELSKSENAIAELRERLTDQGMELKQASFKQPDYMKHKHYKGLLAAVSMLLTFGGDFNEAFQLDAGATAGHFSNSMMMVKTIHPDFFKGNPYAALEGMEEPGKLPLTLNHLAYAAAVAAGVEASRDNALDELKGRGWLAEETIQSIADPNKLTNGETFSLVRDIVQHYVGVVYE</sequence>
<evidence type="ECO:0000313" key="7">
    <source>
        <dbReference type="Proteomes" id="UP000267798"/>
    </source>
</evidence>
<evidence type="ECO:0000256" key="3">
    <source>
        <dbReference type="ARBA" id="ARBA00023002"/>
    </source>
</evidence>
<proteinExistence type="predicted"/>
<dbReference type="PANTHER" id="PTHR43498:SF1">
    <property type="entry name" value="COB--COM HETERODISULFIDE REDUCTASE IRON-SULFUR SUBUNIT A"/>
    <property type="match status" value="1"/>
</dbReference>
<dbReference type="GO" id="GO:0046872">
    <property type="term" value="F:metal ion binding"/>
    <property type="evidence" value="ECO:0007669"/>
    <property type="project" value="UniProtKB-KW"/>
</dbReference>
<keyword evidence="3" id="KW-0560">Oxidoreductase</keyword>
<evidence type="ECO:0000256" key="4">
    <source>
        <dbReference type="ARBA" id="ARBA00023004"/>
    </source>
</evidence>
<dbReference type="SUPFAM" id="SSF51905">
    <property type="entry name" value="FAD/NAD(P)-binding domain"/>
    <property type="match status" value="1"/>
</dbReference>
<dbReference type="Pfam" id="PF12831">
    <property type="entry name" value="FAD_oxidored"/>
    <property type="match status" value="1"/>
</dbReference>
<keyword evidence="2" id="KW-0479">Metal-binding</keyword>
<evidence type="ECO:0000256" key="2">
    <source>
        <dbReference type="ARBA" id="ARBA00022723"/>
    </source>
</evidence>
<dbReference type="Proteomes" id="UP000267798">
    <property type="component" value="Unassembled WGS sequence"/>
</dbReference>
<evidence type="ECO:0000256" key="5">
    <source>
        <dbReference type="ARBA" id="ARBA00023014"/>
    </source>
</evidence>
<accession>A0A3A6PNH2</accession>
<dbReference type="OrthoDB" id="9777740at2"/>
<dbReference type="PANTHER" id="PTHR43498">
    <property type="entry name" value="FERREDOXIN:COB-COM HETERODISULFIDE REDUCTASE SUBUNIT A"/>
    <property type="match status" value="1"/>
</dbReference>
<reference evidence="6 7" key="1">
    <citation type="submission" date="2018-09" db="EMBL/GenBank/DDBJ databases">
        <title>Paenibacillus aracenensis nov. sp. isolated from a cave in southern Spain.</title>
        <authorList>
            <person name="Jurado V."/>
            <person name="Gutierrez-Patricio S."/>
            <person name="Gonzalez-Pimentel J.L."/>
            <person name="Miller A.Z."/>
            <person name="Laiz L."/>
            <person name="Saiz-Jimenez C."/>
        </authorList>
    </citation>
    <scope>NUCLEOTIDE SEQUENCE [LARGE SCALE GENOMIC DNA]</scope>
    <source>
        <strain evidence="6 7">JCM 19203</strain>
    </source>
</reference>
<dbReference type="GO" id="GO:0016491">
    <property type="term" value="F:oxidoreductase activity"/>
    <property type="evidence" value="ECO:0007669"/>
    <property type="project" value="UniProtKB-KW"/>
</dbReference>
<dbReference type="RefSeq" id="WP_120109465.1">
    <property type="nucleotide sequence ID" value="NZ_QXQB01000002.1"/>
</dbReference>
<evidence type="ECO:0000313" key="6">
    <source>
        <dbReference type="EMBL" id="RJX39739.1"/>
    </source>
</evidence>
<dbReference type="GO" id="GO:0051539">
    <property type="term" value="F:4 iron, 4 sulfur cluster binding"/>
    <property type="evidence" value="ECO:0007669"/>
    <property type="project" value="UniProtKB-KW"/>
</dbReference>
<dbReference type="Gene3D" id="3.50.50.60">
    <property type="entry name" value="FAD/NAD(P)-binding domain"/>
    <property type="match status" value="1"/>
</dbReference>
<keyword evidence="1" id="KW-0004">4Fe-4S</keyword>